<dbReference type="PANTHER" id="PTHR30304">
    <property type="entry name" value="D-TAGATOSE-1,6-BISPHOSPHATE ALDOLASE"/>
    <property type="match status" value="1"/>
</dbReference>
<organism evidence="3 4">
    <name type="scientific">Ruminiclostridium cellobioparum subsp. termitidis CT1112</name>
    <dbReference type="NCBI Taxonomy" id="1195236"/>
    <lineage>
        <taxon>Bacteria</taxon>
        <taxon>Bacillati</taxon>
        <taxon>Bacillota</taxon>
        <taxon>Clostridia</taxon>
        <taxon>Eubacteriales</taxon>
        <taxon>Oscillospiraceae</taxon>
        <taxon>Ruminiclostridium</taxon>
    </lineage>
</organism>
<gene>
    <name evidence="3" type="ORF">CTER_4074</name>
</gene>
<sequence>MLMNMKDILAVANANYFAVPAFNTSSNMILKGIIEASEEMQAPVIIAIHPDELSFVRASFVKSVIEEAHKATVPVCIHLDHGASIDQVMEAIQSGFTSVMIDASTRSLEDNIAICKRVAELAHAVNVSVEGELGTIGTTGPEAEAGAEEIIYTNPSNAVTFVEATGVDCLAIAIGTSHGIYPKDKKPELELNLLKEIKSKVNIPLVLHGGSANKDSEIAESVKLGINKINISSDIKDAFYKKCREVLADPVIREPNSIYPPCIKAMKEVAYQKIDLFNAKGKAKLY</sequence>
<dbReference type="PIRSF" id="PIRSF001359">
    <property type="entry name" value="F_bP_aldolase_II"/>
    <property type="match status" value="1"/>
</dbReference>
<dbReference type="EMBL" id="AORV01000058">
    <property type="protein sequence ID" value="EMS70240.1"/>
    <property type="molecule type" value="Genomic_DNA"/>
</dbReference>
<evidence type="ECO:0000313" key="4">
    <source>
        <dbReference type="Proteomes" id="UP000014155"/>
    </source>
</evidence>
<feature type="binding site" evidence="2">
    <location>
        <position position="178"/>
    </location>
    <ligand>
        <name>Zn(2+)</name>
        <dbReference type="ChEBI" id="CHEBI:29105"/>
        <label>1</label>
        <note>catalytic</note>
    </ligand>
</feature>
<dbReference type="Pfam" id="PF01116">
    <property type="entry name" value="F_bP_aldolase"/>
    <property type="match status" value="1"/>
</dbReference>
<proteinExistence type="predicted"/>
<dbReference type="NCBIfam" id="TIGR00167">
    <property type="entry name" value="cbbA"/>
    <property type="match status" value="1"/>
</dbReference>
<dbReference type="CDD" id="cd00947">
    <property type="entry name" value="TBP_aldolase_IIB"/>
    <property type="match status" value="1"/>
</dbReference>
<feature type="binding site" evidence="2">
    <location>
        <position position="102"/>
    </location>
    <ligand>
        <name>Zn(2+)</name>
        <dbReference type="ChEBI" id="CHEBI:29105"/>
        <label>2</label>
    </ligand>
</feature>
<dbReference type="RefSeq" id="WP_004628826.1">
    <property type="nucleotide sequence ID" value="NZ_AORV01000058.1"/>
</dbReference>
<evidence type="ECO:0000256" key="2">
    <source>
        <dbReference type="PIRSR" id="PIRSR001359-3"/>
    </source>
</evidence>
<evidence type="ECO:0000256" key="1">
    <source>
        <dbReference type="PIRSR" id="PIRSR001359-1"/>
    </source>
</evidence>
<dbReference type="PATRIC" id="fig|1195236.3.peg.4289"/>
<dbReference type="SUPFAM" id="SSF51569">
    <property type="entry name" value="Aldolase"/>
    <property type="match status" value="1"/>
</dbReference>
<evidence type="ECO:0000313" key="3">
    <source>
        <dbReference type="EMBL" id="EMS70240.1"/>
    </source>
</evidence>
<feature type="active site" description="Proton donor" evidence="1">
    <location>
        <position position="80"/>
    </location>
</feature>
<dbReference type="eggNOG" id="COG0191">
    <property type="taxonomic scope" value="Bacteria"/>
</dbReference>
<dbReference type="AlphaFoldDB" id="S0FG49"/>
<accession>S0FG49</accession>
<keyword evidence="4" id="KW-1185">Reference proteome</keyword>
<reference evidence="3 4" key="1">
    <citation type="journal article" date="2013" name="Genome Announc.">
        <title>Draft Genome Sequence of the Cellulolytic, Mesophilic, Anaerobic Bacterium Clostridium termitidis Strain CT1112 (DSM 5398).</title>
        <authorList>
            <person name="Lal S."/>
            <person name="Ramachandran U."/>
            <person name="Zhang X."/>
            <person name="Munir R."/>
            <person name="Sparling R."/>
            <person name="Levin D.B."/>
        </authorList>
    </citation>
    <scope>NUCLEOTIDE SEQUENCE [LARGE SCALE GENOMIC DNA]</scope>
    <source>
        <strain evidence="3 4">CT1112</strain>
    </source>
</reference>
<dbReference type="EC" id="4.1.2.13" evidence="3"/>
<keyword evidence="2" id="KW-0862">Zinc</keyword>
<dbReference type="NCBIfam" id="NF006042">
    <property type="entry name" value="PRK08185.1"/>
    <property type="match status" value="1"/>
</dbReference>
<keyword evidence="3" id="KW-0456">Lyase</keyword>
<dbReference type="STRING" id="1195236.CTER_4074"/>
<dbReference type="GO" id="GO:0005975">
    <property type="term" value="P:carbohydrate metabolic process"/>
    <property type="evidence" value="ECO:0007669"/>
    <property type="project" value="InterPro"/>
</dbReference>
<dbReference type="InterPro" id="IPR050246">
    <property type="entry name" value="Class_II_FBP_aldolase"/>
</dbReference>
<feature type="binding site" evidence="2">
    <location>
        <position position="132"/>
    </location>
    <ligand>
        <name>Zn(2+)</name>
        <dbReference type="ChEBI" id="CHEBI:29105"/>
        <label>2</label>
    </ligand>
</feature>
<comment type="cofactor">
    <cofactor evidence="2">
        <name>Zn(2+)</name>
        <dbReference type="ChEBI" id="CHEBI:29105"/>
    </cofactor>
    <text evidence="2">Binds 2 Zn(2+) ions per subunit. One is catalytic and the other provides a structural contribution.</text>
</comment>
<comment type="caution">
    <text evidence="3">The sequence shown here is derived from an EMBL/GenBank/DDBJ whole genome shotgun (WGS) entry which is preliminary data.</text>
</comment>
<feature type="binding site" evidence="2">
    <location>
        <position position="81"/>
    </location>
    <ligand>
        <name>Zn(2+)</name>
        <dbReference type="ChEBI" id="CHEBI:29105"/>
        <label>1</label>
        <note>catalytic</note>
    </ligand>
</feature>
<dbReference type="GO" id="GO:0004332">
    <property type="term" value="F:fructose-bisphosphate aldolase activity"/>
    <property type="evidence" value="ECO:0007669"/>
    <property type="project" value="UniProtKB-EC"/>
</dbReference>
<protein>
    <submittedName>
        <fullName evidence="3">Ketose-bisphosphate aldolase</fullName>
        <ecNumber evidence="3">4.1.2.13</ecNumber>
    </submittedName>
</protein>
<keyword evidence="2" id="KW-0479">Metal-binding</keyword>
<dbReference type="PANTHER" id="PTHR30304:SF0">
    <property type="entry name" value="D-TAGATOSE-1,6-BISPHOSPHATE ALDOLASE SUBUNIT GATY-RELATED"/>
    <property type="match status" value="1"/>
</dbReference>
<dbReference type="InterPro" id="IPR000771">
    <property type="entry name" value="FBA_II"/>
</dbReference>
<dbReference type="GO" id="GO:0008270">
    <property type="term" value="F:zinc ion binding"/>
    <property type="evidence" value="ECO:0007669"/>
    <property type="project" value="InterPro"/>
</dbReference>
<dbReference type="Proteomes" id="UP000014155">
    <property type="component" value="Unassembled WGS sequence"/>
</dbReference>
<dbReference type="Gene3D" id="3.20.20.70">
    <property type="entry name" value="Aldolase class I"/>
    <property type="match status" value="1"/>
</dbReference>
<dbReference type="InterPro" id="IPR013785">
    <property type="entry name" value="Aldolase_TIM"/>
</dbReference>
<feature type="binding site" evidence="2">
    <location>
        <position position="208"/>
    </location>
    <ligand>
        <name>Zn(2+)</name>
        <dbReference type="ChEBI" id="CHEBI:29105"/>
        <label>1</label>
        <note>catalytic</note>
    </ligand>
</feature>
<name>S0FG49_RUMCE</name>